<dbReference type="PANTHER" id="PTHR10366">
    <property type="entry name" value="NAD DEPENDENT EPIMERASE/DEHYDRATASE"/>
    <property type="match status" value="1"/>
</dbReference>
<evidence type="ECO:0000313" key="5">
    <source>
        <dbReference type="Proteomes" id="UP000184267"/>
    </source>
</evidence>
<dbReference type="Pfam" id="PF01370">
    <property type="entry name" value="Epimerase"/>
    <property type="match status" value="1"/>
</dbReference>
<dbReference type="Gene3D" id="3.40.50.720">
    <property type="entry name" value="NAD(P)-binding Rossmann-like Domain"/>
    <property type="match status" value="1"/>
</dbReference>
<dbReference type="InterPro" id="IPR001509">
    <property type="entry name" value="Epimerase_deHydtase"/>
</dbReference>
<organism evidence="4 5">
    <name type="scientific">Trametes pubescens</name>
    <name type="common">White-rot fungus</name>
    <dbReference type="NCBI Taxonomy" id="154538"/>
    <lineage>
        <taxon>Eukaryota</taxon>
        <taxon>Fungi</taxon>
        <taxon>Dikarya</taxon>
        <taxon>Basidiomycota</taxon>
        <taxon>Agaricomycotina</taxon>
        <taxon>Agaricomycetes</taxon>
        <taxon>Polyporales</taxon>
        <taxon>Polyporaceae</taxon>
        <taxon>Trametes</taxon>
    </lineage>
</organism>
<dbReference type="OMA" id="WTEDDWV"/>
<protein>
    <recommendedName>
        <fullName evidence="3">NAD-dependent epimerase/dehydratase domain-containing protein</fullName>
    </recommendedName>
</protein>
<dbReference type="SUPFAM" id="SSF51735">
    <property type="entry name" value="NAD(P)-binding Rossmann-fold domains"/>
    <property type="match status" value="1"/>
</dbReference>
<gene>
    <name evidence="4" type="ORF">TRAPUB_9427</name>
</gene>
<comment type="similarity">
    <text evidence="2">Belongs to the NAD(P)-dependent epimerase/dehydratase family. Dihydroflavonol-4-reductase subfamily.</text>
</comment>
<dbReference type="STRING" id="154538.A0A1M2W2C8"/>
<evidence type="ECO:0000259" key="3">
    <source>
        <dbReference type="Pfam" id="PF01370"/>
    </source>
</evidence>
<sequence length="344" mass="37340">MSSKQLILVTGINGFLGAHIVDQLVKAGYRVRGTARSAKVAAVQRNNAIYGNDVEVVSADDLAFGDFTDALEGVSGVIHAAAPLVGRDTPENALTASIEGAVNILRQTEKAGIKHFVLVSSILTVRLLGDSAPSWTEDDWVSTSREQALASNDPTFVYVSEKALAEQAVWEFAEKHPNIDVTTLNPPFFIGPFAPNYRFTDALIREMSTNGLLYQLLNPAGTFFAPLLLLIDVRDVARATVHALTTPPAEKRKRLLFVPHSVSWKQAAELIAEARPQLKERLSKAAQEEGKYPHPAPPTPVDNSKAIGVLKLGQLNDWKTTILAGVDSLLKVEADFAKEGKTFH</sequence>
<comment type="caution">
    <text evidence="4">The sequence shown here is derived from an EMBL/GenBank/DDBJ whole genome shotgun (WGS) entry which is preliminary data.</text>
</comment>
<reference evidence="4 5" key="1">
    <citation type="submission" date="2016-10" db="EMBL/GenBank/DDBJ databases">
        <title>Genome sequence of the basidiomycete white-rot fungus Trametes pubescens.</title>
        <authorList>
            <person name="Makela M.R."/>
            <person name="Granchi Z."/>
            <person name="Peng M."/>
            <person name="De Vries R.P."/>
            <person name="Grigoriev I."/>
            <person name="Riley R."/>
            <person name="Hilden K."/>
        </authorList>
    </citation>
    <scope>NUCLEOTIDE SEQUENCE [LARGE SCALE GENOMIC DNA]</scope>
    <source>
        <strain evidence="4 5">FBCC735</strain>
    </source>
</reference>
<proteinExistence type="inferred from homology"/>
<feature type="domain" description="NAD-dependent epimerase/dehydratase" evidence="3">
    <location>
        <begin position="7"/>
        <end position="250"/>
    </location>
</feature>
<dbReference type="Proteomes" id="UP000184267">
    <property type="component" value="Unassembled WGS sequence"/>
</dbReference>
<keyword evidence="1" id="KW-0560">Oxidoreductase</keyword>
<dbReference type="GO" id="GO:0016616">
    <property type="term" value="F:oxidoreductase activity, acting on the CH-OH group of donors, NAD or NADP as acceptor"/>
    <property type="evidence" value="ECO:0007669"/>
    <property type="project" value="TreeGrafter"/>
</dbReference>
<dbReference type="EMBL" id="MNAD01000339">
    <property type="protein sequence ID" value="OJT14017.1"/>
    <property type="molecule type" value="Genomic_DNA"/>
</dbReference>
<dbReference type="AlphaFoldDB" id="A0A1M2W2C8"/>
<dbReference type="InterPro" id="IPR050425">
    <property type="entry name" value="NAD(P)_dehydrat-like"/>
</dbReference>
<evidence type="ECO:0000256" key="1">
    <source>
        <dbReference type="ARBA" id="ARBA00023002"/>
    </source>
</evidence>
<dbReference type="OrthoDB" id="2735536at2759"/>
<evidence type="ECO:0000256" key="2">
    <source>
        <dbReference type="ARBA" id="ARBA00023445"/>
    </source>
</evidence>
<accession>A0A1M2W2C8</accession>
<name>A0A1M2W2C8_TRAPU</name>
<dbReference type="InterPro" id="IPR036291">
    <property type="entry name" value="NAD(P)-bd_dom_sf"/>
</dbReference>
<keyword evidence="5" id="KW-1185">Reference proteome</keyword>
<evidence type="ECO:0000313" key="4">
    <source>
        <dbReference type="EMBL" id="OJT14017.1"/>
    </source>
</evidence>
<dbReference type="PANTHER" id="PTHR10366:SF564">
    <property type="entry name" value="STEROL-4-ALPHA-CARBOXYLATE 3-DEHYDROGENASE, DECARBOXYLATING"/>
    <property type="match status" value="1"/>
</dbReference>